<dbReference type="InterPro" id="IPR015424">
    <property type="entry name" value="PyrdxlP-dep_Trfase"/>
</dbReference>
<dbReference type="InterPro" id="IPR015422">
    <property type="entry name" value="PyrdxlP-dep_Trfase_small"/>
</dbReference>
<dbReference type="SUPFAM" id="SSF53383">
    <property type="entry name" value="PLP-dependent transferases"/>
    <property type="match status" value="1"/>
</dbReference>
<dbReference type="RefSeq" id="WP_213656217.1">
    <property type="nucleotide sequence ID" value="NZ_BOSL01000016.1"/>
</dbReference>
<evidence type="ECO:0000313" key="1">
    <source>
        <dbReference type="EMBL" id="GIP55168.1"/>
    </source>
</evidence>
<keyword evidence="2" id="KW-1185">Reference proteome</keyword>
<proteinExistence type="predicted"/>
<dbReference type="EMBL" id="BOSL01000016">
    <property type="protein sequence ID" value="GIP55168.1"/>
    <property type="molecule type" value="Genomic_DNA"/>
</dbReference>
<accession>A0ABQ4MGR1</accession>
<dbReference type="Gene3D" id="3.90.1150.10">
    <property type="entry name" value="Aspartate Aminotransferase, domain 1"/>
    <property type="match status" value="1"/>
</dbReference>
<name>A0ABQ4MGR1_9BACL</name>
<reference evidence="1 2" key="1">
    <citation type="submission" date="2021-03" db="EMBL/GenBank/DDBJ databases">
        <title>Antimicrobial resistance genes in bacteria isolated from Japanese honey, and their potential for conferring macrolide and lincosamide resistance in the American foulbrood pathogen Paenibacillus larvae.</title>
        <authorList>
            <person name="Okamoto M."/>
            <person name="Kumagai M."/>
            <person name="Kanamori H."/>
            <person name="Takamatsu D."/>
        </authorList>
    </citation>
    <scope>NUCLEOTIDE SEQUENCE [LARGE SCALE GENOMIC DNA]</scope>
    <source>
        <strain evidence="1 2">J42TS3</strain>
    </source>
</reference>
<organism evidence="1 2">
    <name type="scientific">Paenibacillus vini</name>
    <dbReference type="NCBI Taxonomy" id="1476024"/>
    <lineage>
        <taxon>Bacteria</taxon>
        <taxon>Bacillati</taxon>
        <taxon>Bacillota</taxon>
        <taxon>Bacilli</taxon>
        <taxon>Bacillales</taxon>
        <taxon>Paenibacillaceae</taxon>
        <taxon>Paenibacillus</taxon>
    </lineage>
</organism>
<protein>
    <submittedName>
        <fullName evidence="1">Uncharacterized protein</fullName>
    </submittedName>
</protein>
<comment type="caution">
    <text evidence="1">The sequence shown here is derived from an EMBL/GenBank/DDBJ whole genome shotgun (WGS) entry which is preliminary data.</text>
</comment>
<dbReference type="Proteomes" id="UP000679992">
    <property type="component" value="Unassembled WGS sequence"/>
</dbReference>
<evidence type="ECO:0000313" key="2">
    <source>
        <dbReference type="Proteomes" id="UP000679992"/>
    </source>
</evidence>
<sequence length="164" mass="18065">MELWLGEMIRSLPAGLKNEVDGYLDEGTFISFAGQVTVGEASDSENGIEQKGRAGKEAIQDLLKQPAWKETEWRVHENGNYVTFVLPPGLHAESLLRASLLKGTAFWPGSVLEKDEGKDGPAIELVRDPEVFTVVFGGHDEKAIRTGMDRIAEALSEFTARFEC</sequence>
<gene>
    <name evidence="1" type="ORF">J42TS3_42030</name>
</gene>